<feature type="transmembrane region" description="Helical" evidence="2">
    <location>
        <begin position="495"/>
        <end position="515"/>
    </location>
</feature>
<reference evidence="4" key="1">
    <citation type="journal article" date="2019" name="Int. J. Syst. Evol. Microbiol.">
        <title>The Global Catalogue of Microorganisms (GCM) 10K type strain sequencing project: providing services to taxonomists for standard genome sequencing and annotation.</title>
        <authorList>
            <consortium name="The Broad Institute Genomics Platform"/>
            <consortium name="The Broad Institute Genome Sequencing Center for Infectious Disease"/>
            <person name="Wu L."/>
            <person name="Ma J."/>
        </authorList>
    </citation>
    <scope>NUCLEOTIDE SEQUENCE [LARGE SCALE GENOMIC DNA]</scope>
    <source>
        <strain evidence="4">CCM 8653</strain>
    </source>
</reference>
<feature type="transmembrane region" description="Helical" evidence="2">
    <location>
        <begin position="421"/>
        <end position="442"/>
    </location>
</feature>
<keyword evidence="2" id="KW-0472">Membrane</keyword>
<sequence length="1589" mass="159354">MISPARTLSAARAPRTLVVLAGVAAVLLLLLTTLAGAARATAGTLSAPAGSAGAAGSTSTAGTARAAGDAAPDTPLVVAGVAGLQWSDVDAGRTPNLWRLIGGGSVASVAVRTITPTCPLDAWLTFSAGAKVVAQGDDDATPSGVDPDQEEGADAADAQDGDAARGCPTLPAPAATQGDAVPAHVPGWSDLTTTDPVLPATAEPGALGDLTDVAGTCATAVGPGAAVALADAGGSVPRYLSDPGQLTAEHVAACPATVVDLGELPDAAGKRSSAVQELDAQVGRLSQLLPGGGRLVVAGVSDTPLGPSDLQVVVDWTAPGGRATWLTSTSSRWVGVVVLADLSATIADAVTGGGLSGTAPEDEADEGDGAADDAEPDPLTEALAPFTGSPLERGDDRRISVARTVENRQYLSVLTDTVPRLSPLLVGLVVLADVAVVAALLLARRRATPGSRGPSPSPAPSGLRIGTALLVVASSLPVAASLATLSRWWAWPSPVMTLVLSLTVAALVAALVAWAARRLLPPSPWRLTTCLAGVTWLVLTVDGLTGTTLQQGSLLGPAPSLGARFYGFSNTVFAVYAVAGIVLAAGLAAVLRARGRGRIVAAWAAGAVGVVTVLVDGLPPFGADLGGILALVPGFAVLVLGVAGVRVTWRRALLVGAGTVAVVAVVAVVDWWAGGGSSHLGGFVQSVVDGRALSVVAGKAAGAWATVANPAGAAALAVCGVAAWAVLAPSRARLEGVAAAYRGDAMLRRLVVALVVTAAVGTLLNDSGIAVAFLVLVLALPVVLAGRLEHAAGQEAGQRAGQAAPATREPGIRRMPTILLTVSGTALVLLLLASQVMSAAGLRSESDAAQAGAQVAPTRADTVATDGPLVVVGTTGVRWDDVAEGRAPTLHRLLADGAGAGGIAQPTGSASRCVVGGWLALSAGTLTEVATERAPDGTWACPSPRPEPAGDGATVAGWPGLVDLQQGSTYQARLGSLGSQLAPATCATAVGPGAALALAGPDGDVARYRDLDAALAPGADAYDCPITVVDAGDATSPPVDPELTGDEARAAREDVHADRLRSVDDTVRRVLAATPDDATVLVADLAGTPGTRPVLGAALARAASGGPDQPRFLTSAATRTDGVARVLDVPATVLGAAGITPAAPVQDTPLAWGSPRPADSASSATSLADLTELDHVRRAVYTSFVDAPLYAGLALAGACLLLGPRSARARTARERARWRTAWGWARGAALVLAAMPSAAFLVSLTGWWHIDQPMVAVVASTVGATAVVAALGALAPRRPVWLGPSILAGIAFVVLTLDAFIGTPLNRASPLGSAPTFGARFYGFGNPTFSVYAVAALVVAAGIAQWLVHRGRRGAAAAVVAGIGVVTMVVDVWPTLGADLGGGLVVVPAFAVLGLAASGARLTWRRFFGVAAAGVAAVAAVGVLDWMRPADERSHLGRFVGQAIDGEAWETLWRKAGYAARSLLGGVPVWLTLLVLVACALLLFAPGRFTPRWFAVTEEAWPLLRPTVLAVWIVCVAGSVVNDFGARIAVIALVPAVPLLTAAVLHARWPEPYPAEVGSSAEDPVDPAEPAVEPVDAGSGSRPGPLPGR</sequence>
<feature type="transmembrane region" description="Helical" evidence="2">
    <location>
        <begin position="1281"/>
        <end position="1301"/>
    </location>
</feature>
<feature type="transmembrane region" description="Helical" evidence="2">
    <location>
        <begin position="1503"/>
        <end position="1521"/>
    </location>
</feature>
<evidence type="ECO:0000256" key="2">
    <source>
        <dbReference type="SAM" id="Phobius"/>
    </source>
</evidence>
<feature type="transmembrane region" description="Helical" evidence="2">
    <location>
        <begin position="1187"/>
        <end position="1203"/>
    </location>
</feature>
<accession>A0ABQ2BCV6</accession>
<gene>
    <name evidence="3" type="ORF">GCM10007368_34840</name>
</gene>
<keyword evidence="4" id="KW-1185">Reference proteome</keyword>
<feature type="transmembrane region" description="Helical" evidence="2">
    <location>
        <begin position="565"/>
        <end position="588"/>
    </location>
</feature>
<feature type="region of interest" description="Disordered" evidence="1">
    <location>
        <begin position="1555"/>
        <end position="1589"/>
    </location>
</feature>
<feature type="transmembrane region" description="Helical" evidence="2">
    <location>
        <begin position="703"/>
        <end position="727"/>
    </location>
</feature>
<protein>
    <submittedName>
        <fullName evidence="3">Uncharacterized protein</fullName>
    </submittedName>
</protein>
<feature type="transmembrane region" description="Helical" evidence="2">
    <location>
        <begin position="600"/>
        <end position="619"/>
    </location>
</feature>
<comment type="caution">
    <text evidence="3">The sequence shown here is derived from an EMBL/GenBank/DDBJ whole genome shotgun (WGS) entry which is preliminary data.</text>
</comment>
<feature type="transmembrane region" description="Helical" evidence="2">
    <location>
        <begin position="1355"/>
        <end position="1374"/>
    </location>
</feature>
<evidence type="ECO:0000313" key="3">
    <source>
        <dbReference type="EMBL" id="GGI11163.1"/>
    </source>
</evidence>
<dbReference type="RefSeq" id="WP_188524991.1">
    <property type="nucleotide sequence ID" value="NZ_BMDG01000013.1"/>
</dbReference>
<feature type="transmembrane region" description="Helical" evidence="2">
    <location>
        <begin position="625"/>
        <end position="645"/>
    </location>
</feature>
<proteinExistence type="predicted"/>
<feature type="transmembrane region" description="Helical" evidence="2">
    <location>
        <begin position="1329"/>
        <end position="1348"/>
    </location>
</feature>
<feature type="region of interest" description="Disordered" evidence="1">
    <location>
        <begin position="135"/>
        <end position="194"/>
    </location>
</feature>
<feature type="transmembrane region" description="Helical" evidence="2">
    <location>
        <begin position="1463"/>
        <end position="1483"/>
    </location>
</feature>
<feature type="transmembrane region" description="Helical" evidence="2">
    <location>
        <begin position="652"/>
        <end position="673"/>
    </location>
</feature>
<evidence type="ECO:0000256" key="1">
    <source>
        <dbReference type="SAM" id="MobiDB-lite"/>
    </source>
</evidence>
<feature type="transmembrane region" description="Helical" evidence="2">
    <location>
        <begin position="1407"/>
        <end position="1427"/>
    </location>
</feature>
<dbReference type="Proteomes" id="UP000632535">
    <property type="component" value="Unassembled WGS sequence"/>
</dbReference>
<feature type="region of interest" description="Disordered" evidence="1">
    <location>
        <begin position="351"/>
        <end position="397"/>
    </location>
</feature>
<feature type="transmembrane region" description="Helical" evidence="2">
    <location>
        <begin position="770"/>
        <end position="788"/>
    </location>
</feature>
<feature type="compositionally biased region" description="Acidic residues" evidence="1">
    <location>
        <begin position="147"/>
        <end position="160"/>
    </location>
</feature>
<feature type="transmembrane region" description="Helical" evidence="2">
    <location>
        <begin position="1224"/>
        <end position="1248"/>
    </location>
</feature>
<feature type="transmembrane region" description="Helical" evidence="2">
    <location>
        <begin position="747"/>
        <end position="764"/>
    </location>
</feature>
<name>A0ABQ2BCV6_9MICO</name>
<feature type="compositionally biased region" description="Acidic residues" evidence="1">
    <location>
        <begin position="360"/>
        <end position="378"/>
    </location>
</feature>
<keyword evidence="2" id="KW-1133">Transmembrane helix</keyword>
<feature type="transmembrane region" description="Helical" evidence="2">
    <location>
        <begin position="1254"/>
        <end position="1274"/>
    </location>
</feature>
<feature type="region of interest" description="Disordered" evidence="1">
    <location>
        <begin position="46"/>
        <end position="69"/>
    </location>
</feature>
<evidence type="ECO:0000313" key="4">
    <source>
        <dbReference type="Proteomes" id="UP000632535"/>
    </source>
</evidence>
<keyword evidence="2" id="KW-0812">Transmembrane</keyword>
<dbReference type="EMBL" id="BMDG01000013">
    <property type="protein sequence ID" value="GGI11163.1"/>
    <property type="molecule type" value="Genomic_DNA"/>
</dbReference>
<feature type="compositionally biased region" description="Low complexity" evidence="1">
    <location>
        <begin position="1568"/>
        <end position="1583"/>
    </location>
</feature>
<organism evidence="3 4">
    <name type="scientific">Isoptericola cucumis</name>
    <dbReference type="NCBI Taxonomy" id="1776856"/>
    <lineage>
        <taxon>Bacteria</taxon>
        <taxon>Bacillati</taxon>
        <taxon>Actinomycetota</taxon>
        <taxon>Actinomycetes</taxon>
        <taxon>Micrococcales</taxon>
        <taxon>Promicromonosporaceae</taxon>
        <taxon>Isoptericola</taxon>
    </lineage>
</organism>
<feature type="transmembrane region" description="Helical" evidence="2">
    <location>
        <begin position="1527"/>
        <end position="1545"/>
    </location>
</feature>
<feature type="transmembrane region" description="Helical" evidence="2">
    <location>
        <begin position="527"/>
        <end position="545"/>
    </location>
</feature>
<feature type="transmembrane region" description="Helical" evidence="2">
    <location>
        <begin position="463"/>
        <end position="483"/>
    </location>
</feature>
<feature type="transmembrane region" description="Helical" evidence="2">
    <location>
        <begin position="818"/>
        <end position="837"/>
    </location>
</feature>